<feature type="region of interest" description="Disordered" evidence="9">
    <location>
        <begin position="124"/>
        <end position="148"/>
    </location>
</feature>
<organism evidence="11 12">
    <name type="scientific">Erythranthe guttata</name>
    <name type="common">Yellow monkey flower</name>
    <name type="synonym">Mimulus guttatus</name>
    <dbReference type="NCBI Taxonomy" id="4155"/>
    <lineage>
        <taxon>Eukaryota</taxon>
        <taxon>Viridiplantae</taxon>
        <taxon>Streptophyta</taxon>
        <taxon>Embryophyta</taxon>
        <taxon>Tracheophyta</taxon>
        <taxon>Spermatophyta</taxon>
        <taxon>Magnoliopsida</taxon>
        <taxon>eudicotyledons</taxon>
        <taxon>Gunneridae</taxon>
        <taxon>Pentapetalae</taxon>
        <taxon>asterids</taxon>
        <taxon>lamiids</taxon>
        <taxon>Lamiales</taxon>
        <taxon>Phrymaceae</taxon>
        <taxon>Erythranthe</taxon>
    </lineage>
</organism>
<dbReference type="GO" id="GO:0008251">
    <property type="term" value="F:tRNA-specific adenosine deaminase activity"/>
    <property type="evidence" value="ECO:0000318"/>
    <property type="project" value="GO_Central"/>
</dbReference>
<dbReference type="EC" id="3.5.4.33" evidence="3"/>
<feature type="compositionally biased region" description="Basic and acidic residues" evidence="9">
    <location>
        <begin position="300"/>
        <end position="311"/>
    </location>
</feature>
<keyword evidence="7" id="KW-0862">Zinc</keyword>
<keyword evidence="12" id="KW-1185">Reference proteome</keyword>
<evidence type="ECO:0000256" key="2">
    <source>
        <dbReference type="ARBA" id="ARBA00011738"/>
    </source>
</evidence>
<feature type="region of interest" description="Disordered" evidence="9">
    <location>
        <begin position="374"/>
        <end position="408"/>
    </location>
</feature>
<dbReference type="Gene3D" id="3.40.140.10">
    <property type="entry name" value="Cytidine Deaminase, domain 2"/>
    <property type="match status" value="1"/>
</dbReference>
<dbReference type="GO" id="GO:0002100">
    <property type="term" value="P:tRNA wobble adenosine to inosine editing"/>
    <property type="evidence" value="ECO:0000318"/>
    <property type="project" value="GO_Central"/>
</dbReference>
<dbReference type="SUPFAM" id="SSF53927">
    <property type="entry name" value="Cytidine deaminase-like"/>
    <property type="match status" value="1"/>
</dbReference>
<dbReference type="InterPro" id="IPR016193">
    <property type="entry name" value="Cytidine_deaminase-like"/>
</dbReference>
<dbReference type="eggNOG" id="KOG1018">
    <property type="taxonomic scope" value="Eukaryota"/>
</dbReference>
<dbReference type="GO" id="GO:0046872">
    <property type="term" value="F:metal ion binding"/>
    <property type="evidence" value="ECO:0007669"/>
    <property type="project" value="UniProtKB-KW"/>
</dbReference>
<keyword evidence="6" id="KW-0378">Hydrolase</keyword>
<feature type="compositionally biased region" description="Basic and acidic residues" evidence="9">
    <location>
        <begin position="46"/>
        <end position="59"/>
    </location>
</feature>
<evidence type="ECO:0000256" key="6">
    <source>
        <dbReference type="ARBA" id="ARBA00022801"/>
    </source>
</evidence>
<dbReference type="FunFam" id="3.40.140.10:FF:000005">
    <property type="entry name" value="tRNA-specific adenosine deaminase"/>
    <property type="match status" value="1"/>
</dbReference>
<feature type="region of interest" description="Disordered" evidence="9">
    <location>
        <begin position="1"/>
        <end position="104"/>
    </location>
</feature>
<protein>
    <recommendedName>
        <fullName evidence="3">tRNA(adenine(34)) deaminase</fullName>
        <ecNumber evidence="3">3.5.4.33</ecNumber>
    </recommendedName>
</protein>
<evidence type="ECO:0000259" key="10">
    <source>
        <dbReference type="PROSITE" id="PS51747"/>
    </source>
</evidence>
<evidence type="ECO:0000256" key="3">
    <source>
        <dbReference type="ARBA" id="ARBA00012740"/>
    </source>
</evidence>
<dbReference type="GO" id="GO:0009507">
    <property type="term" value="C:chloroplast"/>
    <property type="evidence" value="ECO:0000318"/>
    <property type="project" value="GO_Central"/>
</dbReference>
<feature type="compositionally biased region" description="Basic and acidic residues" evidence="9">
    <location>
        <begin position="1"/>
        <end position="25"/>
    </location>
</feature>
<dbReference type="Pfam" id="PF00383">
    <property type="entry name" value="dCMP_cyt_deam_1"/>
    <property type="match status" value="1"/>
</dbReference>
<sequence>MSKKDGKSSLKTESDKLITREERAKLAYGSSLESDERRSQRHAKIIKKDHSINESDKSTKISVTQSENSGAIYIVDTNNTKSDTPVRTSSYLPETGPLSLRPEGEIVTTDGSLQFDSNLDGSFEFHHGVSGGAGSSSSQGQPSEFVSHKDAIDSAARLEKSSAQYVDQFVDHVRNEVLSSEIQREKKTSETKSVHEEITQSKKHTLSGDGQLSGAKGPADEMWTVNEPSVQDTSKVKVQDNTSEAGNAIVKRTGRSLWNVFADIVRLSGTWFSGQEAEQYEEGTEEKEGRSITQGSSGSYREEKKPAESIVKEGSTSSTSNEPSPSVAPERGSQSFHGGDISDGGFTDTSSAVIIGSSVPIPALRMRRSPAVRGVSEGVEANTPGSGVSEPLNTGQVDQSEPSVSEGELKRRKLLRKDQVVKDRFDEWEEAYTIEAEQRKTDETFMREALLEAQKAADMWEVPVGAVLVHNGEIIARGYNLVEELRDSTAHAEIICIREASNALKSWRLSETTLYVTLEPCPMCAGAILQARIDTVVWGAPNKLLGADGSWIRLFPGGGEGSSSEQSDKPAAPVHPFHPKIIIRRGVLSNECAEAMQQFFKRRRKKEKKPEIPSSSSSTTSSTPPSCLPITHHRPSKFLTKMHNAFHIFCV</sequence>
<dbReference type="EMBL" id="KI632201">
    <property type="protein sequence ID" value="EYU22607.1"/>
    <property type="molecule type" value="Genomic_DNA"/>
</dbReference>
<dbReference type="PANTHER" id="PTHR11079:SF179">
    <property type="entry name" value="TRNA(ADENINE(34)) DEAMINASE, CHLOROPLASTIC"/>
    <property type="match status" value="1"/>
</dbReference>
<evidence type="ECO:0000256" key="9">
    <source>
        <dbReference type="SAM" id="MobiDB-lite"/>
    </source>
</evidence>
<evidence type="ECO:0000256" key="7">
    <source>
        <dbReference type="ARBA" id="ARBA00022833"/>
    </source>
</evidence>
<comment type="subunit">
    <text evidence="2">Homodimer.</text>
</comment>
<dbReference type="InterPro" id="IPR002125">
    <property type="entry name" value="CMP_dCMP_dom"/>
</dbReference>
<feature type="compositionally biased region" description="Low complexity" evidence="9">
    <location>
        <begin position="613"/>
        <end position="625"/>
    </location>
</feature>
<feature type="region of interest" description="Disordered" evidence="9">
    <location>
        <begin position="182"/>
        <end position="240"/>
    </location>
</feature>
<comment type="catalytic activity">
    <reaction evidence="8">
        <text>adenosine(34) in tRNA + H2O + H(+) = inosine(34) in tRNA + NH4(+)</text>
        <dbReference type="Rhea" id="RHEA:43168"/>
        <dbReference type="Rhea" id="RHEA-COMP:10373"/>
        <dbReference type="Rhea" id="RHEA-COMP:10374"/>
        <dbReference type="ChEBI" id="CHEBI:15377"/>
        <dbReference type="ChEBI" id="CHEBI:15378"/>
        <dbReference type="ChEBI" id="CHEBI:28938"/>
        <dbReference type="ChEBI" id="CHEBI:74411"/>
        <dbReference type="ChEBI" id="CHEBI:82852"/>
        <dbReference type="EC" id="3.5.4.33"/>
    </reaction>
</comment>
<feature type="compositionally biased region" description="Basic and acidic residues" evidence="9">
    <location>
        <begin position="182"/>
        <end position="200"/>
    </location>
</feature>
<evidence type="ECO:0000256" key="4">
    <source>
        <dbReference type="ARBA" id="ARBA00022694"/>
    </source>
</evidence>
<dbReference type="AlphaFoldDB" id="A0A022Q1W2"/>
<feature type="compositionally biased region" description="Polar residues" evidence="9">
    <location>
        <begin position="383"/>
        <end position="403"/>
    </location>
</feature>
<evidence type="ECO:0000313" key="12">
    <source>
        <dbReference type="Proteomes" id="UP000030748"/>
    </source>
</evidence>
<dbReference type="CDD" id="cd01285">
    <property type="entry name" value="nucleoside_deaminase"/>
    <property type="match status" value="1"/>
</dbReference>
<feature type="compositionally biased region" description="Polar residues" evidence="9">
    <location>
        <begin position="76"/>
        <end position="92"/>
    </location>
</feature>
<feature type="compositionally biased region" description="Polar residues" evidence="9">
    <location>
        <begin position="60"/>
        <end position="69"/>
    </location>
</feature>
<feature type="region of interest" description="Disordered" evidence="9">
    <location>
        <begin position="601"/>
        <end position="629"/>
    </location>
</feature>
<comment type="cofactor">
    <cofactor evidence="1">
        <name>Zn(2+)</name>
        <dbReference type="ChEBI" id="CHEBI:29105"/>
    </cofactor>
</comment>
<feature type="domain" description="CMP/dCMP-type deaminase" evidence="10">
    <location>
        <begin position="440"/>
        <end position="562"/>
    </location>
</feature>
<keyword evidence="4" id="KW-0819">tRNA processing</keyword>
<dbReference type="PROSITE" id="PS51747">
    <property type="entry name" value="CYT_DCMP_DEAMINASES_2"/>
    <property type="match status" value="1"/>
</dbReference>
<evidence type="ECO:0000256" key="8">
    <source>
        <dbReference type="ARBA" id="ARBA00048045"/>
    </source>
</evidence>
<dbReference type="PANTHER" id="PTHR11079">
    <property type="entry name" value="CYTOSINE DEAMINASE FAMILY MEMBER"/>
    <property type="match status" value="1"/>
</dbReference>
<dbReference type="GO" id="GO:0052717">
    <property type="term" value="F:tRNA-specific adenosine-34 deaminase activity"/>
    <property type="evidence" value="ECO:0007669"/>
    <property type="project" value="UniProtKB-EC"/>
</dbReference>
<gene>
    <name evidence="11" type="ORF">MIMGU_mgv1a002639mg</name>
</gene>
<dbReference type="STRING" id="4155.A0A022Q1W2"/>
<evidence type="ECO:0000256" key="5">
    <source>
        <dbReference type="ARBA" id="ARBA00022723"/>
    </source>
</evidence>
<evidence type="ECO:0000256" key="1">
    <source>
        <dbReference type="ARBA" id="ARBA00001947"/>
    </source>
</evidence>
<evidence type="ECO:0000313" key="11">
    <source>
        <dbReference type="EMBL" id="EYU22607.1"/>
    </source>
</evidence>
<accession>A0A022Q1W2</accession>
<name>A0A022Q1W2_ERYGU</name>
<feature type="region of interest" description="Disordered" evidence="9">
    <location>
        <begin position="277"/>
        <end position="349"/>
    </location>
</feature>
<dbReference type="InterPro" id="IPR028883">
    <property type="entry name" value="tRNA_aden_deaminase"/>
</dbReference>
<dbReference type="Proteomes" id="UP000030748">
    <property type="component" value="Unassembled WGS sequence"/>
</dbReference>
<reference evidence="11 12" key="1">
    <citation type="journal article" date="2013" name="Proc. Natl. Acad. Sci. U.S.A.">
        <title>Fine-scale variation in meiotic recombination in Mimulus inferred from population shotgun sequencing.</title>
        <authorList>
            <person name="Hellsten U."/>
            <person name="Wright K.M."/>
            <person name="Jenkins J."/>
            <person name="Shu S."/>
            <person name="Yuan Y."/>
            <person name="Wessler S.R."/>
            <person name="Schmutz J."/>
            <person name="Willis J.H."/>
            <person name="Rokhsar D.S."/>
        </authorList>
    </citation>
    <scope>NUCLEOTIDE SEQUENCE [LARGE SCALE GENOMIC DNA]</scope>
    <source>
        <strain evidence="12">cv. DUN x IM62</strain>
    </source>
</reference>
<keyword evidence="5" id="KW-0479">Metal-binding</keyword>
<proteinExistence type="inferred from homology"/>
<dbReference type="HAMAP" id="MF_00972">
    <property type="entry name" value="tRNA_aden_deaminase"/>
    <property type="match status" value="1"/>
</dbReference>
<feature type="compositionally biased region" description="Low complexity" evidence="9">
    <location>
        <begin position="315"/>
        <end position="325"/>
    </location>
</feature>